<dbReference type="InParanoid" id="K1PG04"/>
<name>K1PG04_MAGGI</name>
<evidence type="ECO:0000313" key="1">
    <source>
        <dbReference type="EMBL" id="EKC22842.1"/>
    </source>
</evidence>
<organism evidence="1">
    <name type="scientific">Magallana gigas</name>
    <name type="common">Pacific oyster</name>
    <name type="synonym">Crassostrea gigas</name>
    <dbReference type="NCBI Taxonomy" id="29159"/>
    <lineage>
        <taxon>Eukaryota</taxon>
        <taxon>Metazoa</taxon>
        <taxon>Spiralia</taxon>
        <taxon>Lophotrochozoa</taxon>
        <taxon>Mollusca</taxon>
        <taxon>Bivalvia</taxon>
        <taxon>Autobranchia</taxon>
        <taxon>Pteriomorphia</taxon>
        <taxon>Ostreida</taxon>
        <taxon>Ostreoidea</taxon>
        <taxon>Ostreidae</taxon>
        <taxon>Magallana</taxon>
    </lineage>
</organism>
<accession>K1PG04</accession>
<proteinExistence type="predicted"/>
<protein>
    <submittedName>
        <fullName evidence="1">Uncharacterized protein</fullName>
    </submittedName>
</protein>
<gene>
    <name evidence="1" type="ORF">CGI_10001386</name>
</gene>
<dbReference type="AlphaFoldDB" id="K1PG04"/>
<reference evidence="1" key="1">
    <citation type="journal article" date="2012" name="Nature">
        <title>The oyster genome reveals stress adaptation and complexity of shell formation.</title>
        <authorList>
            <person name="Zhang G."/>
            <person name="Fang X."/>
            <person name="Guo X."/>
            <person name="Li L."/>
            <person name="Luo R."/>
            <person name="Xu F."/>
            <person name="Yang P."/>
            <person name="Zhang L."/>
            <person name="Wang X."/>
            <person name="Qi H."/>
            <person name="Xiong Z."/>
            <person name="Que H."/>
            <person name="Xie Y."/>
            <person name="Holland P.W."/>
            <person name="Paps J."/>
            <person name="Zhu Y."/>
            <person name="Wu F."/>
            <person name="Chen Y."/>
            <person name="Wang J."/>
            <person name="Peng C."/>
            <person name="Meng J."/>
            <person name="Yang L."/>
            <person name="Liu J."/>
            <person name="Wen B."/>
            <person name="Zhang N."/>
            <person name="Huang Z."/>
            <person name="Zhu Q."/>
            <person name="Feng Y."/>
            <person name="Mount A."/>
            <person name="Hedgecock D."/>
            <person name="Xu Z."/>
            <person name="Liu Y."/>
            <person name="Domazet-Loso T."/>
            <person name="Du Y."/>
            <person name="Sun X."/>
            <person name="Zhang S."/>
            <person name="Liu B."/>
            <person name="Cheng P."/>
            <person name="Jiang X."/>
            <person name="Li J."/>
            <person name="Fan D."/>
            <person name="Wang W."/>
            <person name="Fu W."/>
            <person name="Wang T."/>
            <person name="Wang B."/>
            <person name="Zhang J."/>
            <person name="Peng Z."/>
            <person name="Li Y."/>
            <person name="Li N."/>
            <person name="Wang J."/>
            <person name="Chen M."/>
            <person name="He Y."/>
            <person name="Tan F."/>
            <person name="Song X."/>
            <person name="Zheng Q."/>
            <person name="Huang R."/>
            <person name="Yang H."/>
            <person name="Du X."/>
            <person name="Chen L."/>
            <person name="Yang M."/>
            <person name="Gaffney P.M."/>
            <person name="Wang S."/>
            <person name="Luo L."/>
            <person name="She Z."/>
            <person name="Ming Y."/>
            <person name="Huang W."/>
            <person name="Zhang S."/>
            <person name="Huang B."/>
            <person name="Zhang Y."/>
            <person name="Qu T."/>
            <person name="Ni P."/>
            <person name="Miao G."/>
            <person name="Wang J."/>
            <person name="Wang Q."/>
            <person name="Steinberg C.E."/>
            <person name="Wang H."/>
            <person name="Li N."/>
            <person name="Qian L."/>
            <person name="Zhang G."/>
            <person name="Li Y."/>
            <person name="Yang H."/>
            <person name="Liu X."/>
            <person name="Wang J."/>
            <person name="Yin Y."/>
            <person name="Wang J."/>
        </authorList>
    </citation>
    <scope>NUCLEOTIDE SEQUENCE [LARGE SCALE GENOMIC DNA]</scope>
    <source>
        <strain evidence="1">05x7-T-G4-1.051#20</strain>
    </source>
</reference>
<dbReference type="EMBL" id="JH817715">
    <property type="protein sequence ID" value="EKC22842.1"/>
    <property type="molecule type" value="Genomic_DNA"/>
</dbReference>
<dbReference type="HOGENOM" id="CLU_2851849_0_0_1"/>
<sequence>MESCNRRDEVKSREEVGRKKERRLCQKREKQRITGRDKGEIEKIMLEGIISGSQGGVQEKASCSK</sequence>